<evidence type="ECO:0000313" key="3">
    <source>
        <dbReference type="Proteomes" id="UP000704712"/>
    </source>
</evidence>
<dbReference type="GO" id="GO:1990130">
    <property type="term" value="C:GATOR1 complex"/>
    <property type="evidence" value="ECO:0007669"/>
    <property type="project" value="TreeGrafter"/>
</dbReference>
<evidence type="ECO:0000256" key="1">
    <source>
        <dbReference type="ARBA" id="ARBA00008433"/>
    </source>
</evidence>
<accession>A0A8S9UY09</accession>
<name>A0A8S9UY09_PHYIN</name>
<dbReference type="GO" id="GO:0005096">
    <property type="term" value="F:GTPase activator activity"/>
    <property type="evidence" value="ECO:0007669"/>
    <property type="project" value="TreeGrafter"/>
</dbReference>
<evidence type="ECO:0000313" key="2">
    <source>
        <dbReference type="EMBL" id="KAF4145253.1"/>
    </source>
</evidence>
<sequence length="213" mass="24089">MIKGLFYSEVRQRSRACDPQAPEKQRSVRQCRSYIIIIDKALCGKIITGGQFRAQQMKIVGYPVCIEDDKYHRNARCPTSRRHHTDQFFGRALSGGNGEGGGFLYNADQKKELLGTILHLNFKRLNTPRQCTIPVDTANVVSKTLPHFTRPSLTEWDLALQQIVPFIDGVRYVKRISLEADVEIAIVKVCPSASVLRLCHLDRYLPCDVPTST</sequence>
<dbReference type="InterPro" id="IPR009348">
    <property type="entry name" value="NPR2-like"/>
</dbReference>
<proteinExistence type="inferred from homology"/>
<dbReference type="PANTHER" id="PTHR12991">
    <property type="entry name" value="NITROGEN PERMEASE REGULATOR 2/TUMOR SUPPRESSOR CANDIDATE 4"/>
    <property type="match status" value="1"/>
</dbReference>
<dbReference type="EMBL" id="JAACNO010000752">
    <property type="protein sequence ID" value="KAF4145253.1"/>
    <property type="molecule type" value="Genomic_DNA"/>
</dbReference>
<dbReference type="Proteomes" id="UP000704712">
    <property type="component" value="Unassembled WGS sequence"/>
</dbReference>
<gene>
    <name evidence="2" type="ORF">GN958_ATG05555</name>
</gene>
<comment type="similarity">
    <text evidence="1">Belongs to the NPR2 family.</text>
</comment>
<comment type="caution">
    <text evidence="2">The sequence shown here is derived from an EMBL/GenBank/DDBJ whole genome shotgun (WGS) entry which is preliminary data.</text>
</comment>
<dbReference type="GO" id="GO:0005774">
    <property type="term" value="C:vacuolar membrane"/>
    <property type="evidence" value="ECO:0007669"/>
    <property type="project" value="TreeGrafter"/>
</dbReference>
<organism evidence="2 3">
    <name type="scientific">Phytophthora infestans</name>
    <name type="common">Potato late blight agent</name>
    <name type="synonym">Botrytis infestans</name>
    <dbReference type="NCBI Taxonomy" id="4787"/>
    <lineage>
        <taxon>Eukaryota</taxon>
        <taxon>Sar</taxon>
        <taxon>Stramenopiles</taxon>
        <taxon>Oomycota</taxon>
        <taxon>Peronosporomycetes</taxon>
        <taxon>Peronosporales</taxon>
        <taxon>Peronosporaceae</taxon>
        <taxon>Phytophthora</taxon>
    </lineage>
</organism>
<dbReference type="GO" id="GO:0010508">
    <property type="term" value="P:positive regulation of autophagy"/>
    <property type="evidence" value="ECO:0007669"/>
    <property type="project" value="TreeGrafter"/>
</dbReference>
<reference evidence="2" key="1">
    <citation type="submission" date="2020-03" db="EMBL/GenBank/DDBJ databases">
        <title>Hybrid Assembly of Korean Phytophthora infestans isolates.</title>
        <authorList>
            <person name="Prokchorchik M."/>
            <person name="Lee Y."/>
            <person name="Seo J."/>
            <person name="Cho J.-H."/>
            <person name="Park Y.-E."/>
            <person name="Jang D.-C."/>
            <person name="Im J.-S."/>
            <person name="Choi J.-G."/>
            <person name="Park H.-J."/>
            <person name="Lee G.-B."/>
            <person name="Lee Y.-G."/>
            <person name="Hong S.-Y."/>
            <person name="Cho K."/>
            <person name="Sohn K.H."/>
        </authorList>
    </citation>
    <scope>NUCLEOTIDE SEQUENCE</scope>
    <source>
        <strain evidence="2">KR_2_A2</strain>
    </source>
</reference>
<dbReference type="AlphaFoldDB" id="A0A8S9UY09"/>
<dbReference type="PANTHER" id="PTHR12991:SF10">
    <property type="entry name" value="GATOR COMPLEX PROTEIN NPRL2"/>
    <property type="match status" value="1"/>
</dbReference>
<dbReference type="GO" id="GO:1904262">
    <property type="term" value="P:negative regulation of TORC1 signaling"/>
    <property type="evidence" value="ECO:0007669"/>
    <property type="project" value="TreeGrafter"/>
</dbReference>
<protein>
    <submittedName>
        <fullName evidence="2">Putative nitrogen permease regulator 2</fullName>
    </submittedName>
</protein>